<evidence type="ECO:0000313" key="1">
    <source>
        <dbReference type="EMBL" id="KAK3711441.1"/>
    </source>
</evidence>
<gene>
    <name evidence="1" type="ORF">LTR37_009620</name>
</gene>
<protein>
    <submittedName>
        <fullName evidence="1">Uncharacterized protein</fullName>
    </submittedName>
</protein>
<organism evidence="1 2">
    <name type="scientific">Vermiconidia calcicola</name>
    <dbReference type="NCBI Taxonomy" id="1690605"/>
    <lineage>
        <taxon>Eukaryota</taxon>
        <taxon>Fungi</taxon>
        <taxon>Dikarya</taxon>
        <taxon>Ascomycota</taxon>
        <taxon>Pezizomycotina</taxon>
        <taxon>Dothideomycetes</taxon>
        <taxon>Dothideomycetidae</taxon>
        <taxon>Mycosphaerellales</taxon>
        <taxon>Extremaceae</taxon>
        <taxon>Vermiconidia</taxon>
    </lineage>
</organism>
<dbReference type="Proteomes" id="UP001281147">
    <property type="component" value="Unassembled WGS sequence"/>
</dbReference>
<comment type="caution">
    <text evidence="1">The sequence shown here is derived from an EMBL/GenBank/DDBJ whole genome shotgun (WGS) entry which is preliminary data.</text>
</comment>
<accession>A0ACC3N8V8</accession>
<proteinExistence type="predicted"/>
<evidence type="ECO:0000313" key="2">
    <source>
        <dbReference type="Proteomes" id="UP001281147"/>
    </source>
</evidence>
<sequence length="466" mass="52163">MEVDKLLLELDRNLDNAKLSLKQVESLLSKVKVLGRSAETAGPIFTNRGITVLSKYGLEPKDSKSLPASREALRCLANAFLLNEPCRQAFVDSGYAPKAADRLKTDDRDDEFLISRILFLLTYNTKIDFEQLVKQNQLVESINQQITRHAKVFSSKSGRRKSEAAPMEDMSLVETLKLLFNITYYYPDMIPKFTPSVEPLVRLIINHPLPAPPLQSPVTYLLNALLNLDLASAEKKTPVGPEARSSPLFPYSSPEEVVDRLTSIFNKAIVTMPEKDLDQAAAPLCTLIRRFYELAQPQMKEWMRWIMLPREKDRDKPLGVGDTMAARLLRLSCSPGVPTLRENVSSLLFELSDKDANKFVQNIGYGFAAGFLMNHNIAIPQNAAEASCTPSGGDAKGGAAYNPVTGQRLGAENEPEPEEKEMSEEEKEREAERLFVLFERLKMTGVVDVKNPVQQAVDEGRFEEIE</sequence>
<reference evidence="1" key="1">
    <citation type="submission" date="2023-07" db="EMBL/GenBank/DDBJ databases">
        <title>Black Yeasts Isolated from many extreme environments.</title>
        <authorList>
            <person name="Coleine C."/>
            <person name="Stajich J.E."/>
            <person name="Selbmann L."/>
        </authorList>
    </citation>
    <scope>NUCLEOTIDE SEQUENCE</scope>
    <source>
        <strain evidence="1">CCFEE 5714</strain>
    </source>
</reference>
<dbReference type="EMBL" id="JAUTXU010000076">
    <property type="protein sequence ID" value="KAK3711441.1"/>
    <property type="molecule type" value="Genomic_DNA"/>
</dbReference>
<name>A0ACC3N8V8_9PEZI</name>
<keyword evidence="2" id="KW-1185">Reference proteome</keyword>